<keyword evidence="3" id="KW-0375">Hydrogen ion transport</keyword>
<evidence type="ECO:0000256" key="1">
    <source>
        <dbReference type="ARBA" id="ARBA00004370"/>
    </source>
</evidence>
<dbReference type="GO" id="GO:0016020">
    <property type="term" value="C:membrane"/>
    <property type="evidence" value="ECO:0007669"/>
    <property type="project" value="UniProtKB-SubCell"/>
</dbReference>
<sequence length="133" mass="14941">MKTNPLQYAKLLYEITRSKTKNEIDVLIPQVAQMLQNNGQIGKIKEITDKFSAVYNKNENIVEAEIISRETLPSTTITMLNAFLKTQGEDKKIILKQTVSPNLKGGAIIKIGDEIIDLSIDKQLNNLKNTLIN</sequence>
<protein>
    <submittedName>
        <fullName evidence="7">ATP synthase F1 subunit delta</fullName>
    </submittedName>
</protein>
<proteinExistence type="predicted"/>
<comment type="caution">
    <text evidence="7">The sequence shown here is derived from an EMBL/GenBank/DDBJ whole genome shotgun (WGS) entry which is preliminary data.</text>
</comment>
<keyword evidence="2" id="KW-0813">Transport</keyword>
<name>A0A2M8KE74_9BACT</name>
<dbReference type="GO" id="GO:0046933">
    <property type="term" value="F:proton-transporting ATP synthase activity, rotational mechanism"/>
    <property type="evidence" value="ECO:0007669"/>
    <property type="project" value="InterPro"/>
</dbReference>
<keyword evidence="6" id="KW-0066">ATP synthesis</keyword>
<comment type="subcellular location">
    <subcellularLocation>
        <location evidence="1">Membrane</location>
    </subcellularLocation>
</comment>
<evidence type="ECO:0000256" key="5">
    <source>
        <dbReference type="ARBA" id="ARBA00023136"/>
    </source>
</evidence>
<accession>A0A2M8KE74</accession>
<dbReference type="AlphaFoldDB" id="A0A2M8KE74"/>
<reference evidence="8" key="1">
    <citation type="submission" date="2017-09" db="EMBL/GenBank/DDBJ databases">
        <title>Depth-based differentiation of microbial function through sediment-hosted aquifers and enrichment of novel symbionts in the deep terrestrial subsurface.</title>
        <authorList>
            <person name="Probst A.J."/>
            <person name="Ladd B."/>
            <person name="Jarett J.K."/>
            <person name="Geller-Mcgrath D.E."/>
            <person name="Sieber C.M.K."/>
            <person name="Emerson J.B."/>
            <person name="Anantharaman K."/>
            <person name="Thomas B.C."/>
            <person name="Malmstrom R."/>
            <person name="Stieglmeier M."/>
            <person name="Klingl A."/>
            <person name="Woyke T."/>
            <person name="Ryan C.M."/>
            <person name="Banfield J.F."/>
        </authorList>
    </citation>
    <scope>NUCLEOTIDE SEQUENCE [LARGE SCALE GENOMIC DNA]</scope>
</reference>
<evidence type="ECO:0000313" key="7">
    <source>
        <dbReference type="EMBL" id="PJE58216.1"/>
    </source>
</evidence>
<evidence type="ECO:0000256" key="4">
    <source>
        <dbReference type="ARBA" id="ARBA00023065"/>
    </source>
</evidence>
<evidence type="ECO:0000256" key="6">
    <source>
        <dbReference type="ARBA" id="ARBA00023310"/>
    </source>
</evidence>
<dbReference type="PANTHER" id="PTHR11910">
    <property type="entry name" value="ATP SYNTHASE DELTA CHAIN"/>
    <property type="match status" value="1"/>
</dbReference>
<gene>
    <name evidence="7" type="primary">atpH</name>
    <name evidence="7" type="ORF">COU81_01810</name>
</gene>
<evidence type="ECO:0000256" key="2">
    <source>
        <dbReference type="ARBA" id="ARBA00022448"/>
    </source>
</evidence>
<dbReference type="NCBIfam" id="TIGR01145">
    <property type="entry name" value="ATP_synt_delta"/>
    <property type="match status" value="1"/>
</dbReference>
<keyword evidence="4" id="KW-0406">Ion transport</keyword>
<dbReference type="Proteomes" id="UP000231450">
    <property type="component" value="Unassembled WGS sequence"/>
</dbReference>
<dbReference type="Pfam" id="PF00213">
    <property type="entry name" value="OSCP"/>
    <property type="match status" value="1"/>
</dbReference>
<dbReference type="InterPro" id="IPR000711">
    <property type="entry name" value="ATPase_OSCP/dsu"/>
</dbReference>
<dbReference type="EMBL" id="PFDW01000042">
    <property type="protein sequence ID" value="PJE58216.1"/>
    <property type="molecule type" value="Genomic_DNA"/>
</dbReference>
<keyword evidence="5" id="KW-0472">Membrane</keyword>
<evidence type="ECO:0000313" key="8">
    <source>
        <dbReference type="Proteomes" id="UP000231450"/>
    </source>
</evidence>
<organism evidence="7 8">
    <name type="scientific">Candidatus Portnoybacteria bacterium CG10_big_fil_rev_8_21_14_0_10_36_7</name>
    <dbReference type="NCBI Taxonomy" id="1974812"/>
    <lineage>
        <taxon>Bacteria</taxon>
        <taxon>Candidatus Portnoyibacteriota</taxon>
    </lineage>
</organism>
<evidence type="ECO:0000256" key="3">
    <source>
        <dbReference type="ARBA" id="ARBA00022781"/>
    </source>
</evidence>